<dbReference type="Gene3D" id="3.30.70.1020">
    <property type="entry name" value="Trehalose-6-phosphate phosphatase related protein, domain 2"/>
    <property type="match status" value="1"/>
</dbReference>
<dbReference type="CDD" id="cd01627">
    <property type="entry name" value="HAD_TPP"/>
    <property type="match status" value="1"/>
</dbReference>
<evidence type="ECO:0000313" key="5">
    <source>
        <dbReference type="EMBL" id="VAV83114.1"/>
    </source>
</evidence>
<dbReference type="InterPro" id="IPR023214">
    <property type="entry name" value="HAD_sf"/>
</dbReference>
<organism evidence="5">
    <name type="scientific">hydrothermal vent metagenome</name>
    <dbReference type="NCBI Taxonomy" id="652676"/>
    <lineage>
        <taxon>unclassified sequences</taxon>
        <taxon>metagenomes</taxon>
        <taxon>ecological metagenomes</taxon>
    </lineage>
</organism>
<gene>
    <name evidence="5" type="ORF">MNBD_DELTA01-171</name>
</gene>
<protein>
    <recommendedName>
        <fullName evidence="3">trehalose-phosphatase</fullName>
        <ecNumber evidence="3">3.1.3.12</ecNumber>
    </recommendedName>
</protein>
<proteinExistence type="inferred from homology"/>
<dbReference type="AlphaFoldDB" id="A0A3B0QN29"/>
<dbReference type="GO" id="GO:0005992">
    <property type="term" value="P:trehalose biosynthetic process"/>
    <property type="evidence" value="ECO:0007669"/>
    <property type="project" value="UniProtKB-UniPathway"/>
</dbReference>
<keyword evidence="4 5" id="KW-0378">Hydrolase</keyword>
<dbReference type="Gene3D" id="3.40.50.1000">
    <property type="entry name" value="HAD superfamily/HAD-like"/>
    <property type="match status" value="1"/>
</dbReference>
<dbReference type="InterPro" id="IPR003337">
    <property type="entry name" value="Trehalose_PPase"/>
</dbReference>
<evidence type="ECO:0000256" key="4">
    <source>
        <dbReference type="ARBA" id="ARBA00022801"/>
    </source>
</evidence>
<dbReference type="NCBIfam" id="TIGR00685">
    <property type="entry name" value="T6PP"/>
    <property type="match status" value="1"/>
</dbReference>
<name>A0A3B0QN29_9ZZZZ</name>
<reference evidence="5" key="1">
    <citation type="submission" date="2018-06" db="EMBL/GenBank/DDBJ databases">
        <authorList>
            <person name="Zhirakovskaya E."/>
        </authorList>
    </citation>
    <scope>NUCLEOTIDE SEQUENCE</scope>
</reference>
<dbReference type="PANTHER" id="PTHR43768:SF3">
    <property type="entry name" value="TREHALOSE 6-PHOSPHATE PHOSPHATASE"/>
    <property type="match status" value="1"/>
</dbReference>
<dbReference type="EC" id="3.1.3.12" evidence="3"/>
<dbReference type="UniPathway" id="UPA00299"/>
<evidence type="ECO:0000256" key="2">
    <source>
        <dbReference type="ARBA" id="ARBA00008770"/>
    </source>
</evidence>
<evidence type="ECO:0000256" key="3">
    <source>
        <dbReference type="ARBA" id="ARBA00013086"/>
    </source>
</evidence>
<evidence type="ECO:0000256" key="1">
    <source>
        <dbReference type="ARBA" id="ARBA00005199"/>
    </source>
</evidence>
<dbReference type="InterPro" id="IPR036412">
    <property type="entry name" value="HAD-like_sf"/>
</dbReference>
<dbReference type="InterPro" id="IPR006379">
    <property type="entry name" value="HAD-SF_hydro_IIB"/>
</dbReference>
<comment type="similarity">
    <text evidence="2">Belongs to the trehalose phosphatase family.</text>
</comment>
<dbReference type="EMBL" id="UOEA01000035">
    <property type="protein sequence ID" value="VAV83114.1"/>
    <property type="molecule type" value="Genomic_DNA"/>
</dbReference>
<dbReference type="InterPro" id="IPR044651">
    <property type="entry name" value="OTSB-like"/>
</dbReference>
<dbReference type="NCBIfam" id="TIGR01484">
    <property type="entry name" value="HAD-SF-IIB"/>
    <property type="match status" value="1"/>
</dbReference>
<dbReference type="SUPFAM" id="SSF56784">
    <property type="entry name" value="HAD-like"/>
    <property type="match status" value="1"/>
</dbReference>
<dbReference type="GO" id="GO:0004805">
    <property type="term" value="F:trehalose-phosphatase activity"/>
    <property type="evidence" value="ECO:0007669"/>
    <property type="project" value="UniProtKB-EC"/>
</dbReference>
<sequence>MSAPLNNIEDFEGFGREVVGRRLSGRRLPGRRLSLFLDFDGTLAPIAETPALAELPPGSREVLKRLSSIYPVAVISGRGLADIREKVGLTNITYGANHGMTIRSAPPETASKGFEMDYDIGADKLEELKAAAKVLREVEARYEGVLVEDKGATLSLHYRRLEAGQIEALMKELDSELGTFKERGLLRVTGGKKVIELRPAVDWNKGRAVEWILGQEPFASTCPVYIGDDETDRDGFRAVRGIGVSVYVGAEDKDVSYHMEQSSVVGFLRWLIEFGAR</sequence>
<dbReference type="Pfam" id="PF02358">
    <property type="entry name" value="Trehalose_PPase"/>
    <property type="match status" value="1"/>
</dbReference>
<dbReference type="PANTHER" id="PTHR43768">
    <property type="entry name" value="TREHALOSE 6-PHOSPHATE PHOSPHATASE"/>
    <property type="match status" value="1"/>
</dbReference>
<accession>A0A3B0QN29</accession>
<comment type="pathway">
    <text evidence="1">Glycan biosynthesis; trehalose biosynthesis.</text>
</comment>